<gene>
    <name evidence="2" type="ORF">POCTA_138.1.T0050095</name>
</gene>
<dbReference type="Proteomes" id="UP000683925">
    <property type="component" value="Unassembled WGS sequence"/>
</dbReference>
<dbReference type="OrthoDB" id="10381138at2759"/>
<evidence type="ECO:0008006" key="4">
    <source>
        <dbReference type="Google" id="ProtNLM"/>
    </source>
</evidence>
<evidence type="ECO:0000313" key="2">
    <source>
        <dbReference type="EMBL" id="CAD8133810.1"/>
    </source>
</evidence>
<evidence type="ECO:0000256" key="1">
    <source>
        <dbReference type="SAM" id="Phobius"/>
    </source>
</evidence>
<feature type="transmembrane region" description="Helical" evidence="1">
    <location>
        <begin position="87"/>
        <end position="104"/>
    </location>
</feature>
<sequence>MIAFRIGQKWIQWKQASFKVVITKSLKILLQIFKVYFYIDYKKSNPRSKSSMSQFLKEMRYLNQELYIILYISQIKSFMQTIIDAKFLLGIGIGFFVASFLMLPKIQNQSDNLSYSKLKLSSKSIPSTQDLKQVYLKQSGKSKEFKEEKGSTFQFQKKGLKNHKNDFLEEEDEIRKKVKMQYHQFEPMFDDTSIKVKSINTSSDFESSQQSRIECATQLPINQNFVSQQDDQQNDKGSEEINKDFQVLANIQESPNILQQWHQE</sequence>
<dbReference type="OMA" id="RIGQKWI"/>
<keyword evidence="1" id="KW-1133">Transmembrane helix</keyword>
<comment type="caution">
    <text evidence="2">The sequence shown here is derived from an EMBL/GenBank/DDBJ whole genome shotgun (WGS) entry which is preliminary data.</text>
</comment>
<keyword evidence="1" id="KW-0472">Membrane</keyword>
<dbReference type="AlphaFoldDB" id="A0A8S1S3J1"/>
<dbReference type="EMBL" id="CAJJDP010000004">
    <property type="protein sequence ID" value="CAD8133810.1"/>
    <property type="molecule type" value="Genomic_DNA"/>
</dbReference>
<organism evidence="2 3">
    <name type="scientific">Paramecium octaurelia</name>
    <dbReference type="NCBI Taxonomy" id="43137"/>
    <lineage>
        <taxon>Eukaryota</taxon>
        <taxon>Sar</taxon>
        <taxon>Alveolata</taxon>
        <taxon>Ciliophora</taxon>
        <taxon>Intramacronucleata</taxon>
        <taxon>Oligohymenophorea</taxon>
        <taxon>Peniculida</taxon>
        <taxon>Parameciidae</taxon>
        <taxon>Paramecium</taxon>
    </lineage>
</organism>
<reference evidence="2" key="1">
    <citation type="submission" date="2021-01" db="EMBL/GenBank/DDBJ databases">
        <authorList>
            <consortium name="Genoscope - CEA"/>
            <person name="William W."/>
        </authorList>
    </citation>
    <scope>NUCLEOTIDE SEQUENCE</scope>
</reference>
<evidence type="ECO:0000313" key="3">
    <source>
        <dbReference type="Proteomes" id="UP000683925"/>
    </source>
</evidence>
<proteinExistence type="predicted"/>
<protein>
    <recommendedName>
        <fullName evidence="4">Transmembrane protein</fullName>
    </recommendedName>
</protein>
<name>A0A8S1S3J1_PAROT</name>
<keyword evidence="3" id="KW-1185">Reference proteome</keyword>
<keyword evidence="1" id="KW-0812">Transmembrane</keyword>
<accession>A0A8S1S3J1</accession>